<name>A0ABN0R1Q5_MYCUL</name>
<evidence type="ECO:0000313" key="2">
    <source>
        <dbReference type="Proteomes" id="UP000020681"/>
    </source>
</evidence>
<protein>
    <submittedName>
        <fullName evidence="1">Cyanophycinase CphB domain protein</fullName>
    </submittedName>
</protein>
<proteinExistence type="predicted"/>
<comment type="caution">
    <text evidence="1">The sequence shown here is derived from an EMBL/GenBank/DDBJ whole genome shotgun (WGS) entry which is preliminary data.</text>
</comment>
<sequence length="50" mass="5349">MDALIKDCVGDAGPVTAPGATHEAHIALRYRSHDDGTGHLDIESIRDRHG</sequence>
<reference evidence="1 2" key="1">
    <citation type="submission" date="2014-01" db="EMBL/GenBank/DDBJ databases">
        <authorList>
            <person name="Dobos K."/>
            <person name="Lenaerts A."/>
            <person name="Ordway D."/>
            <person name="DeGroote M.A."/>
            <person name="Parker T."/>
            <person name="Sizemore C."/>
            <person name="Tallon L.J."/>
            <person name="Sadzewicz L.K."/>
            <person name="Sengamalay N."/>
            <person name="Fraser C.M."/>
            <person name="Hine E."/>
            <person name="Shefchek K.A."/>
            <person name="Das S.P."/>
            <person name="Tettelin H."/>
        </authorList>
    </citation>
    <scope>NUCLEOTIDE SEQUENCE [LARGE SCALE GENOMIC DNA]</scope>
    <source>
        <strain evidence="1 2">Harvey</strain>
    </source>
</reference>
<dbReference type="EMBL" id="JAOL01000097">
    <property type="protein sequence ID" value="EUA90957.1"/>
    <property type="molecule type" value="Genomic_DNA"/>
</dbReference>
<organism evidence="1 2">
    <name type="scientific">Mycobacterium ulcerans str. Harvey</name>
    <dbReference type="NCBI Taxonomy" id="1299332"/>
    <lineage>
        <taxon>Bacteria</taxon>
        <taxon>Bacillati</taxon>
        <taxon>Actinomycetota</taxon>
        <taxon>Actinomycetes</taxon>
        <taxon>Mycobacteriales</taxon>
        <taxon>Mycobacteriaceae</taxon>
        <taxon>Mycobacterium</taxon>
        <taxon>Mycobacterium ulcerans group</taxon>
    </lineage>
</organism>
<keyword evidence="2" id="KW-1185">Reference proteome</keyword>
<evidence type="ECO:0000313" key="1">
    <source>
        <dbReference type="EMBL" id="EUA90957.1"/>
    </source>
</evidence>
<dbReference type="Proteomes" id="UP000020681">
    <property type="component" value="Unassembled WGS sequence"/>
</dbReference>
<accession>A0ABN0R1Q5</accession>
<gene>
    <name evidence="1" type="ORF">I551_2528</name>
</gene>